<dbReference type="Gene3D" id="1.10.10.60">
    <property type="entry name" value="Homeodomain-like"/>
    <property type="match status" value="1"/>
</dbReference>
<feature type="domain" description="HTH tetR-type" evidence="5">
    <location>
        <begin position="6"/>
        <end position="66"/>
    </location>
</feature>
<dbReference type="OrthoDB" id="9805134at2"/>
<evidence type="ECO:0000259" key="5">
    <source>
        <dbReference type="PROSITE" id="PS50977"/>
    </source>
</evidence>
<dbReference type="PANTHER" id="PTHR47506">
    <property type="entry name" value="TRANSCRIPTIONAL REGULATORY PROTEIN"/>
    <property type="match status" value="1"/>
</dbReference>
<dbReference type="GO" id="GO:0003677">
    <property type="term" value="F:DNA binding"/>
    <property type="evidence" value="ECO:0007669"/>
    <property type="project" value="UniProtKB-UniRule"/>
</dbReference>
<dbReference type="KEGG" id="noa:BKM31_37740"/>
<evidence type="ECO:0000256" key="2">
    <source>
        <dbReference type="ARBA" id="ARBA00023125"/>
    </source>
</evidence>
<dbReference type="InterPro" id="IPR036271">
    <property type="entry name" value="Tet_transcr_reg_TetR-rel_C_sf"/>
</dbReference>
<dbReference type="SUPFAM" id="SSF46689">
    <property type="entry name" value="Homeodomain-like"/>
    <property type="match status" value="1"/>
</dbReference>
<dbReference type="InterPro" id="IPR009057">
    <property type="entry name" value="Homeodomain-like_sf"/>
</dbReference>
<evidence type="ECO:0000256" key="4">
    <source>
        <dbReference type="PROSITE-ProRule" id="PRU00335"/>
    </source>
</evidence>
<keyword evidence="1" id="KW-0805">Transcription regulation</keyword>
<keyword evidence="3" id="KW-0804">Transcription</keyword>
<dbReference type="InterPro" id="IPR011075">
    <property type="entry name" value="TetR_C"/>
</dbReference>
<dbReference type="SUPFAM" id="SSF48498">
    <property type="entry name" value="Tetracyclin repressor-like, C-terminal domain"/>
    <property type="match status" value="1"/>
</dbReference>
<evidence type="ECO:0000313" key="7">
    <source>
        <dbReference type="Proteomes" id="UP000190797"/>
    </source>
</evidence>
<sequence length="213" mass="22733">MPDVKHFDPDAALEQVMRLFWERGADVTGIADVVQATGLSRSSLYATFGGKERLQAAALGRYLERRSRPVFDALAADRRGLPAIASFFEQLVAARCTGEHARWGCLVTNTHTGAGRELPEVRQVLDAHHAELRAAMRAALTVAAGLGQVRPGLDADAAAETLALLAYGVNLRSRAGADPGDLLAGVRAVLDGFARTVTETATEPVTDTVTEER</sequence>
<gene>
    <name evidence="6" type="ORF">BKM31_37740</name>
</gene>
<evidence type="ECO:0000256" key="3">
    <source>
        <dbReference type="ARBA" id="ARBA00023163"/>
    </source>
</evidence>
<dbReference type="PANTHER" id="PTHR47506:SF10">
    <property type="entry name" value="TRANSCRIPTIONAL REGULATORY PROTEIN"/>
    <property type="match status" value="1"/>
</dbReference>
<reference evidence="7" key="1">
    <citation type="journal article" date="2017" name="Med. Chem. Commun.">
        <title>Nonomuraea sp. ATCC 55076 harbours the largest actinomycete chromosome to date and the kistamicin biosynthetic gene cluster.</title>
        <authorList>
            <person name="Nazari B."/>
            <person name="Forneris C.C."/>
            <person name="Gibson M.I."/>
            <person name="Moon K."/>
            <person name="Schramma K.R."/>
            <person name="Seyedsayamdost M.R."/>
        </authorList>
    </citation>
    <scope>NUCLEOTIDE SEQUENCE [LARGE SCALE GENOMIC DNA]</scope>
    <source>
        <strain evidence="7">ATCC 55076</strain>
    </source>
</reference>
<dbReference type="InterPro" id="IPR001647">
    <property type="entry name" value="HTH_TetR"/>
</dbReference>
<dbReference type="EMBL" id="CP017717">
    <property type="protein sequence ID" value="AQZ66427.1"/>
    <property type="molecule type" value="Genomic_DNA"/>
</dbReference>
<proteinExistence type="predicted"/>
<dbReference type="PROSITE" id="PS50977">
    <property type="entry name" value="HTH_TETR_2"/>
    <property type="match status" value="1"/>
</dbReference>
<name>A0A1V0A888_9ACTN</name>
<evidence type="ECO:0000313" key="6">
    <source>
        <dbReference type="EMBL" id="AQZ66427.1"/>
    </source>
</evidence>
<dbReference type="Pfam" id="PF00440">
    <property type="entry name" value="TetR_N"/>
    <property type="match status" value="1"/>
</dbReference>
<dbReference type="RefSeq" id="WP_080042711.1">
    <property type="nucleotide sequence ID" value="NZ_CP017717.1"/>
</dbReference>
<dbReference type="STRING" id="1909395.BKM31_37740"/>
<dbReference type="AlphaFoldDB" id="A0A1V0A888"/>
<organism evidence="6 7">
    <name type="scientific">[Actinomadura] parvosata subsp. kistnae</name>
    <dbReference type="NCBI Taxonomy" id="1909395"/>
    <lineage>
        <taxon>Bacteria</taxon>
        <taxon>Bacillati</taxon>
        <taxon>Actinomycetota</taxon>
        <taxon>Actinomycetes</taxon>
        <taxon>Streptosporangiales</taxon>
        <taxon>Streptosporangiaceae</taxon>
        <taxon>Nonomuraea</taxon>
    </lineage>
</organism>
<dbReference type="Gene3D" id="1.10.357.10">
    <property type="entry name" value="Tetracycline Repressor, domain 2"/>
    <property type="match status" value="1"/>
</dbReference>
<dbReference type="Pfam" id="PF16925">
    <property type="entry name" value="TetR_C_13"/>
    <property type="match status" value="1"/>
</dbReference>
<keyword evidence="7" id="KW-1185">Reference proteome</keyword>
<keyword evidence="2 4" id="KW-0238">DNA-binding</keyword>
<protein>
    <submittedName>
        <fullName evidence="6">TetR family transcriptional regulator</fullName>
    </submittedName>
</protein>
<feature type="DNA-binding region" description="H-T-H motif" evidence="4">
    <location>
        <begin position="29"/>
        <end position="48"/>
    </location>
</feature>
<dbReference type="Proteomes" id="UP000190797">
    <property type="component" value="Chromosome"/>
</dbReference>
<evidence type="ECO:0000256" key="1">
    <source>
        <dbReference type="ARBA" id="ARBA00023015"/>
    </source>
</evidence>
<accession>A0A1V0A888</accession>